<name>A0ABY4PJ15_9LACO</name>
<organism evidence="1 2">
    <name type="scientific">Apilactobacillus apisilvae</name>
    <dbReference type="NCBI Taxonomy" id="2923364"/>
    <lineage>
        <taxon>Bacteria</taxon>
        <taxon>Bacillati</taxon>
        <taxon>Bacillota</taxon>
        <taxon>Bacilli</taxon>
        <taxon>Lactobacillales</taxon>
        <taxon>Lactobacillaceae</taxon>
        <taxon>Apilactobacillus</taxon>
    </lineage>
</organism>
<protein>
    <recommendedName>
        <fullName evidence="3">Phage protein</fullName>
    </recommendedName>
</protein>
<evidence type="ECO:0000313" key="2">
    <source>
        <dbReference type="Proteomes" id="UP000831859"/>
    </source>
</evidence>
<dbReference type="Proteomes" id="UP000831859">
    <property type="component" value="Plasmid p1unnamed"/>
</dbReference>
<keyword evidence="2" id="KW-1185">Reference proteome</keyword>
<proteinExistence type="predicted"/>
<accession>A0ABY4PJ15</accession>
<geneLocation type="plasmid" evidence="1 2">
    <name>p1unnamed</name>
</geneLocation>
<sequence length="115" mass="13417">MVSKERHIEDLENFKLELARALGIYAWKPNGKTHYFMPPYLYSATARNLFNDNDDVVLSNKAELKRTLEMIKLVRMKVYYNEKNKLLSMLEIGIENDFSLTIYSNGDLAFGCDKK</sequence>
<gene>
    <name evidence="1" type="ORF">MOO46_07455</name>
</gene>
<dbReference type="RefSeq" id="WP_249511784.1">
    <property type="nucleotide sequence ID" value="NZ_CP093363.1"/>
</dbReference>
<reference evidence="1 2" key="1">
    <citation type="journal article" date="2022" name="Int. J. Syst. Evol. Microbiol.">
        <title>Apilactobacillus apisilvae sp. nov., Nicolia spurrieriana gen. nov. sp. nov., Bombilactobacillus folatiphilus sp. nov. and Bombilactobacillus thymidiniphilus sp. nov., four new lactic acid bacterial isolates from stingless bees Tetragonula carbonaria and Austroplebeia australis.</title>
        <authorList>
            <person name="Oliphant S.A."/>
            <person name="Watson-Haigh N.S."/>
            <person name="Sumby K.M."/>
            <person name="Gardner J."/>
            <person name="Groom S."/>
            <person name="Jiranek V."/>
        </authorList>
    </citation>
    <scope>NUCLEOTIDE SEQUENCE [LARGE SCALE GENOMIC DNA]</scope>
    <source>
        <strain evidence="1 2">SG5_A10</strain>
    </source>
</reference>
<evidence type="ECO:0008006" key="3">
    <source>
        <dbReference type="Google" id="ProtNLM"/>
    </source>
</evidence>
<evidence type="ECO:0000313" key="1">
    <source>
        <dbReference type="EMBL" id="UQS85820.1"/>
    </source>
</evidence>
<dbReference type="EMBL" id="CP093363">
    <property type="protein sequence ID" value="UQS85820.1"/>
    <property type="molecule type" value="Genomic_DNA"/>
</dbReference>
<keyword evidence="1" id="KW-0614">Plasmid</keyword>